<name>S8F4S2_FOMSC</name>
<dbReference type="HOGENOM" id="CLU_2061527_0_0_1"/>
<organism evidence="1 2">
    <name type="scientific">Fomitopsis schrenkii</name>
    <name type="common">Brown rot fungus</name>
    <dbReference type="NCBI Taxonomy" id="2126942"/>
    <lineage>
        <taxon>Eukaryota</taxon>
        <taxon>Fungi</taxon>
        <taxon>Dikarya</taxon>
        <taxon>Basidiomycota</taxon>
        <taxon>Agaricomycotina</taxon>
        <taxon>Agaricomycetes</taxon>
        <taxon>Polyporales</taxon>
        <taxon>Fomitopsis</taxon>
    </lineage>
</organism>
<keyword evidence="2" id="KW-1185">Reference proteome</keyword>
<dbReference type="AlphaFoldDB" id="S8F4S2"/>
<evidence type="ECO:0000313" key="1">
    <source>
        <dbReference type="EMBL" id="EPS93954.1"/>
    </source>
</evidence>
<reference evidence="1 2" key="1">
    <citation type="journal article" date="2012" name="Science">
        <title>The Paleozoic origin of enzymatic lignin decomposition reconstructed from 31 fungal genomes.</title>
        <authorList>
            <person name="Floudas D."/>
            <person name="Binder M."/>
            <person name="Riley R."/>
            <person name="Barry K."/>
            <person name="Blanchette R.A."/>
            <person name="Henrissat B."/>
            <person name="Martinez A.T."/>
            <person name="Otillar R."/>
            <person name="Spatafora J.W."/>
            <person name="Yadav J.S."/>
            <person name="Aerts A."/>
            <person name="Benoit I."/>
            <person name="Boyd A."/>
            <person name="Carlson A."/>
            <person name="Copeland A."/>
            <person name="Coutinho P.M."/>
            <person name="de Vries R.P."/>
            <person name="Ferreira P."/>
            <person name="Findley K."/>
            <person name="Foster B."/>
            <person name="Gaskell J."/>
            <person name="Glotzer D."/>
            <person name="Gorecki P."/>
            <person name="Heitman J."/>
            <person name="Hesse C."/>
            <person name="Hori C."/>
            <person name="Igarashi K."/>
            <person name="Jurgens J.A."/>
            <person name="Kallen N."/>
            <person name="Kersten P."/>
            <person name="Kohler A."/>
            <person name="Kuees U."/>
            <person name="Kumar T.K.A."/>
            <person name="Kuo A."/>
            <person name="LaButti K."/>
            <person name="Larrondo L.F."/>
            <person name="Lindquist E."/>
            <person name="Ling A."/>
            <person name="Lombard V."/>
            <person name="Lucas S."/>
            <person name="Lundell T."/>
            <person name="Martin R."/>
            <person name="McLaughlin D.J."/>
            <person name="Morgenstern I."/>
            <person name="Morin E."/>
            <person name="Murat C."/>
            <person name="Nagy L.G."/>
            <person name="Nolan M."/>
            <person name="Ohm R.A."/>
            <person name="Patyshakuliyeva A."/>
            <person name="Rokas A."/>
            <person name="Ruiz-Duenas F.J."/>
            <person name="Sabat G."/>
            <person name="Salamov A."/>
            <person name="Samejima M."/>
            <person name="Schmutz J."/>
            <person name="Slot J.C."/>
            <person name="St John F."/>
            <person name="Stenlid J."/>
            <person name="Sun H."/>
            <person name="Sun S."/>
            <person name="Syed K."/>
            <person name="Tsang A."/>
            <person name="Wiebenga A."/>
            <person name="Young D."/>
            <person name="Pisabarro A."/>
            <person name="Eastwood D.C."/>
            <person name="Martin F."/>
            <person name="Cullen D."/>
            <person name="Grigoriev I.V."/>
            <person name="Hibbett D.S."/>
        </authorList>
    </citation>
    <scope>NUCLEOTIDE SEQUENCE</scope>
    <source>
        <strain evidence="2">FP-58527</strain>
    </source>
</reference>
<dbReference type="Proteomes" id="UP000015241">
    <property type="component" value="Unassembled WGS sequence"/>
</dbReference>
<gene>
    <name evidence="1" type="ORF">FOMPIDRAFT_149784</name>
</gene>
<evidence type="ECO:0000313" key="2">
    <source>
        <dbReference type="Proteomes" id="UP000015241"/>
    </source>
</evidence>
<sequence>MRTKAESRMRSSRDLDKGMFCALVKVCVPEEQDPRTTYRCAARSLLTCLTAQLQYVPKHEAQHGDKAQAAMDKEEPDCVHSNHVERSYSYDLCFRAWRHLMLAVQSAATCTYGTFCDHP</sequence>
<protein>
    <submittedName>
        <fullName evidence="1">Uncharacterized protein</fullName>
    </submittedName>
</protein>
<accession>S8F4S2</accession>
<proteinExistence type="predicted"/>
<dbReference type="EMBL" id="KE504250">
    <property type="protein sequence ID" value="EPS93954.1"/>
    <property type="molecule type" value="Genomic_DNA"/>
</dbReference>
<dbReference type="InParanoid" id="S8F4S2"/>